<keyword evidence="6" id="KW-1185">Reference proteome</keyword>
<dbReference type="EMBL" id="FOUP01000001">
    <property type="protein sequence ID" value="SFM62258.1"/>
    <property type="molecule type" value="Genomic_DNA"/>
</dbReference>
<reference evidence="4 5" key="1">
    <citation type="submission" date="2016-10" db="EMBL/GenBank/DDBJ databases">
        <authorList>
            <person name="de Groot N.N."/>
        </authorList>
    </citation>
    <scope>NUCLEOTIDE SEQUENCE [LARGE SCALE GENOMIC DNA]</scope>
    <source>
        <strain evidence="4 5">CPCC 201259</strain>
    </source>
</reference>
<keyword evidence="4" id="KW-0378">Hydrolase</keyword>
<dbReference type="InterPro" id="IPR013785">
    <property type="entry name" value="Aldolase_TIM"/>
</dbReference>
<dbReference type="InterPro" id="IPR017853">
    <property type="entry name" value="GH"/>
</dbReference>
<protein>
    <submittedName>
        <fullName evidence="4">Glycoside-hydrolase family GH114</fullName>
    </submittedName>
    <submittedName>
        <fullName evidence="3">Glycosyl hydrolase family 114</fullName>
    </submittedName>
</protein>
<organism evidence="4 5">
    <name type="scientific">Saccharopolyspora antimicrobica</name>
    <dbReference type="NCBI Taxonomy" id="455193"/>
    <lineage>
        <taxon>Bacteria</taxon>
        <taxon>Bacillati</taxon>
        <taxon>Actinomycetota</taxon>
        <taxon>Actinomycetes</taxon>
        <taxon>Pseudonocardiales</taxon>
        <taxon>Pseudonocardiaceae</taxon>
        <taxon>Saccharopolyspora</taxon>
    </lineage>
</organism>
<dbReference type="Gene3D" id="3.20.20.70">
    <property type="entry name" value="Aldolase class I"/>
    <property type="match status" value="1"/>
</dbReference>
<dbReference type="AlphaFoldDB" id="A0A1I4SCP6"/>
<dbReference type="SUPFAM" id="SSF51445">
    <property type="entry name" value="(Trans)glycosidases"/>
    <property type="match status" value="1"/>
</dbReference>
<evidence type="ECO:0000313" key="3">
    <source>
        <dbReference type="EMBL" id="RKT87690.1"/>
    </source>
</evidence>
<evidence type="ECO:0000259" key="2">
    <source>
        <dbReference type="Pfam" id="PF03537"/>
    </source>
</evidence>
<dbReference type="PROSITE" id="PS51257">
    <property type="entry name" value="PROKAR_LIPOPROTEIN"/>
    <property type="match status" value="1"/>
</dbReference>
<reference evidence="3 6" key="2">
    <citation type="submission" date="2018-10" db="EMBL/GenBank/DDBJ databases">
        <title>Sequencing the genomes of 1000 actinobacteria strains.</title>
        <authorList>
            <person name="Klenk H.-P."/>
        </authorList>
    </citation>
    <scope>NUCLEOTIDE SEQUENCE [LARGE SCALE GENOMIC DNA]</scope>
    <source>
        <strain evidence="3 6">DSM 45119</strain>
    </source>
</reference>
<evidence type="ECO:0000313" key="4">
    <source>
        <dbReference type="EMBL" id="SFM62258.1"/>
    </source>
</evidence>
<name>A0A1I4SCP6_9PSEU</name>
<dbReference type="PANTHER" id="PTHR35273">
    <property type="entry name" value="ALPHA-1,4 POLYGALACTOSAMINIDASE, PUTATIVE (AFU_ORTHOLOGUE AFUA_3G07890)-RELATED"/>
    <property type="match status" value="1"/>
</dbReference>
<dbReference type="InterPro" id="IPR004352">
    <property type="entry name" value="GH114_TIM-barrel"/>
</dbReference>
<dbReference type="GO" id="GO:0016787">
    <property type="term" value="F:hydrolase activity"/>
    <property type="evidence" value="ECO:0007669"/>
    <property type="project" value="UniProtKB-KW"/>
</dbReference>
<dbReference type="PANTHER" id="PTHR35273:SF2">
    <property type="entry name" value="ALPHA-GALACTOSIDASE"/>
    <property type="match status" value="1"/>
</dbReference>
<proteinExistence type="predicted"/>
<feature type="domain" description="Glycoside-hydrolase family GH114 TIM-barrel" evidence="2">
    <location>
        <begin position="42"/>
        <end position="262"/>
    </location>
</feature>
<gene>
    <name evidence="3" type="ORF">ATL45_6110</name>
    <name evidence="4" type="ORF">SAMN05421805_101940</name>
</gene>
<dbReference type="EMBL" id="RBXX01000002">
    <property type="protein sequence ID" value="RKT87690.1"/>
    <property type="molecule type" value="Genomic_DNA"/>
</dbReference>
<dbReference type="STRING" id="455193.SAMN05421805_101940"/>
<dbReference type="Proteomes" id="UP000199398">
    <property type="component" value="Unassembled WGS sequence"/>
</dbReference>
<evidence type="ECO:0000256" key="1">
    <source>
        <dbReference type="SAM" id="SignalP"/>
    </source>
</evidence>
<dbReference type="Proteomes" id="UP000270697">
    <property type="component" value="Unassembled WGS sequence"/>
</dbReference>
<accession>A0A1I4SCP6</accession>
<evidence type="ECO:0000313" key="5">
    <source>
        <dbReference type="Proteomes" id="UP000199398"/>
    </source>
</evidence>
<dbReference type="Pfam" id="PF03537">
    <property type="entry name" value="Glyco_hydro_114"/>
    <property type="match status" value="1"/>
</dbReference>
<feature type="chain" id="PRO_5011745057" evidence="1">
    <location>
        <begin position="21"/>
        <end position="273"/>
    </location>
</feature>
<sequence length="273" mass="29392">MRSAVCSVFAVLLAISGCSADPGPVGEPETVDSAFPAGVAVDYQLGGAYPPPAGVGLVVRDSTAQPAAGVFNVCYVNGFQTQPAEREVWLRDRRDLVLFEGGDPVVDEGWPDELLLDTSTADKRRRLAEIQGRTIESCAAAGFDAVEIDNLDSYTRSDGALTAEDNLAFAADLARIAHDAGLLIGQKNAADLTGRAKERVGFDFAVAEECLQHDECGDYAAAYGDRVIDIEYTDYLAEPPERTCARQDRPSATVIRDRDLVPSGDEQHFHHRC</sequence>
<feature type="signal peptide" evidence="1">
    <location>
        <begin position="1"/>
        <end position="20"/>
    </location>
</feature>
<keyword evidence="1" id="KW-0732">Signal</keyword>
<evidence type="ECO:0000313" key="6">
    <source>
        <dbReference type="Proteomes" id="UP000270697"/>
    </source>
</evidence>